<reference evidence="2 3" key="1">
    <citation type="journal article" date="2012" name="J. Bacteriol.">
        <title>Complete Genome Sequence of the Thermophilic, Piezophilic, Heterotrophic Bacterium Marinitoga piezophila KA3.</title>
        <authorList>
            <person name="Lucas S."/>
            <person name="Han J."/>
            <person name="Lapidus A."/>
            <person name="Cheng J.F."/>
            <person name="Goodwin L.A."/>
            <person name="Pitluck S."/>
            <person name="Peters L."/>
            <person name="Mikhailova N."/>
            <person name="Teshima H."/>
            <person name="Detter J.C."/>
            <person name="Han C."/>
            <person name="Tapia R."/>
            <person name="Land M."/>
            <person name="Hauser L."/>
            <person name="Kyrpides N.C."/>
            <person name="Ivanova N."/>
            <person name="Pagani I."/>
            <person name="Vannier P."/>
            <person name="Oger P."/>
            <person name="Bartlett D.H."/>
            <person name="Noll K.M."/>
            <person name="Woyke T."/>
            <person name="Jebbar M."/>
        </authorList>
    </citation>
    <scope>NUCLEOTIDE SEQUENCE [LARGE SCALE GENOMIC DNA]</scope>
    <source>
        <strain evidence="3">DSM 14283 / JCM 11233 / KA3</strain>
    </source>
</reference>
<proteinExistence type="predicted"/>
<dbReference type="NCBIfam" id="TIGR03725">
    <property type="entry name" value="T6A_YeaZ"/>
    <property type="match status" value="1"/>
</dbReference>
<reference evidence="3" key="2">
    <citation type="submission" date="2012-01" db="EMBL/GenBank/DDBJ databases">
        <title>Complete sequence of chromosome of Marinitoga piezophila KA3.</title>
        <authorList>
            <person name="Lucas S."/>
            <person name="Han J."/>
            <person name="Lapidus A."/>
            <person name="Cheng J.-F."/>
            <person name="Goodwin L."/>
            <person name="Pitluck S."/>
            <person name="Peters L."/>
            <person name="Mikhailova N."/>
            <person name="Teshima H."/>
            <person name="Detter J.C."/>
            <person name="Han C."/>
            <person name="Tapia R."/>
            <person name="Land M."/>
            <person name="Hauser L."/>
            <person name="Kyrpides N."/>
            <person name="Ivanova N."/>
            <person name="Pagani I."/>
            <person name="Jebbar M."/>
            <person name="Vannier P."/>
            <person name="Oger P."/>
            <person name="Cario A."/>
            <person name="Bartlett D."/>
            <person name="Noll K.M."/>
            <person name="Woyke T."/>
        </authorList>
    </citation>
    <scope>NUCLEOTIDE SEQUENCE [LARGE SCALE GENOMIC DNA]</scope>
    <source>
        <strain evidence="3">DSM 14283 / JCM 11233 / KA3</strain>
    </source>
</reference>
<protein>
    <submittedName>
        <fullName evidence="2">Universal bacterial protein YeaZ</fullName>
    </submittedName>
</protein>
<evidence type="ECO:0000313" key="3">
    <source>
        <dbReference type="Proteomes" id="UP000007161"/>
    </source>
</evidence>
<dbReference type="InterPro" id="IPR022496">
    <property type="entry name" value="T6A_TsaB"/>
</dbReference>
<accession>H2J6L0</accession>
<dbReference type="STRING" id="443254.Marpi_0765"/>
<dbReference type="Pfam" id="PF00814">
    <property type="entry name" value="TsaD"/>
    <property type="match status" value="1"/>
</dbReference>
<dbReference type="AlphaFoldDB" id="H2J6L0"/>
<dbReference type="Gene3D" id="3.30.420.40">
    <property type="match status" value="1"/>
</dbReference>
<organism evidence="2 3">
    <name type="scientific">Marinitoga piezophila (strain DSM 14283 / JCM 11233 / KA3)</name>
    <dbReference type="NCBI Taxonomy" id="443254"/>
    <lineage>
        <taxon>Bacteria</taxon>
        <taxon>Thermotogati</taxon>
        <taxon>Thermotogota</taxon>
        <taxon>Thermotogae</taxon>
        <taxon>Petrotogales</taxon>
        <taxon>Petrotogaceae</taxon>
        <taxon>Marinitoga</taxon>
    </lineage>
</organism>
<dbReference type="Gene3D" id="3.30.420.200">
    <property type="match status" value="1"/>
</dbReference>
<dbReference type="HOGENOM" id="CLU_1233812_0_0_0"/>
<gene>
    <name evidence="2" type="ordered locus">Marpi_0765</name>
</gene>
<sequence length="224" mass="25189">MNILGIDASNKGIIIALKKDNKIFVKESYEKNSGTYIITLINEILKENNLTIDDINLYGCTIGPGSFTGIRIAIAAIQGLLFNRNKKVVPIISTEILFKSSSHLTHQKIAILKRARVDAAYIHIFNNGISEFGPELVEISKIPEITDGAILLGEEAEYFKEKLKLPNILEYAKYNPESLIEQIIENNEKSVSPSELKVLYLQKPLAVENFEKKHNISIDNEIYN</sequence>
<dbReference type="InterPro" id="IPR043129">
    <property type="entry name" value="ATPase_NBD"/>
</dbReference>
<dbReference type="GO" id="GO:0002949">
    <property type="term" value="P:tRNA threonylcarbamoyladenosine modification"/>
    <property type="evidence" value="ECO:0007669"/>
    <property type="project" value="InterPro"/>
</dbReference>
<evidence type="ECO:0000313" key="2">
    <source>
        <dbReference type="EMBL" id="AEX85195.1"/>
    </source>
</evidence>
<dbReference type="SUPFAM" id="SSF53067">
    <property type="entry name" value="Actin-like ATPase domain"/>
    <property type="match status" value="1"/>
</dbReference>
<dbReference type="eggNOG" id="COG1214">
    <property type="taxonomic scope" value="Bacteria"/>
</dbReference>
<name>H2J6L0_MARPK</name>
<feature type="domain" description="Gcp-like" evidence="1">
    <location>
        <begin position="31"/>
        <end position="121"/>
    </location>
</feature>
<dbReference type="Proteomes" id="UP000007161">
    <property type="component" value="Chromosome"/>
</dbReference>
<evidence type="ECO:0000259" key="1">
    <source>
        <dbReference type="Pfam" id="PF00814"/>
    </source>
</evidence>
<dbReference type="EMBL" id="CP003257">
    <property type="protein sequence ID" value="AEX85195.1"/>
    <property type="molecule type" value="Genomic_DNA"/>
</dbReference>
<keyword evidence="3" id="KW-1185">Reference proteome</keyword>
<dbReference type="InterPro" id="IPR000905">
    <property type="entry name" value="Gcp-like_dom"/>
</dbReference>
<dbReference type="RefSeq" id="WP_014296267.1">
    <property type="nucleotide sequence ID" value="NC_016751.1"/>
</dbReference>
<dbReference type="KEGG" id="mpz:Marpi_0765"/>